<dbReference type="PANTHER" id="PTHR30273:SF2">
    <property type="entry name" value="PROTEIN FECR"/>
    <property type="match status" value="1"/>
</dbReference>
<feature type="transmembrane region" description="Helical" evidence="1">
    <location>
        <begin position="98"/>
        <end position="116"/>
    </location>
</feature>
<keyword evidence="1" id="KW-1133">Transmembrane helix</keyword>
<dbReference type="InterPro" id="IPR012373">
    <property type="entry name" value="Ferrdict_sens_TM"/>
</dbReference>
<dbReference type="Proteomes" id="UP001168528">
    <property type="component" value="Unassembled WGS sequence"/>
</dbReference>
<dbReference type="EMBL" id="JAUKPO010000060">
    <property type="protein sequence ID" value="MDO1451454.1"/>
    <property type="molecule type" value="Genomic_DNA"/>
</dbReference>
<name>A0ABT8RH79_9BACT</name>
<keyword evidence="1" id="KW-0472">Membrane</keyword>
<sequence length="340" mass="37971">MDNHSNRDIPQELLSRFLSGDALPEEREQVQAWIEANEQNSALFEQFALLWQKSAKLKEASFIDTTKDWQGVKARIKAEKAKQVIHSKAKEKPLRYQVIKIAAILILTICLGWLTYSLSEKVFAEKQLVTSTQSHPLKLTLPDGTKVLLNKHSSISYPEDFAGHIREVKLTGEAFFEVVKKPQKPFLITTGNTLTEVLGTSFNVYEHGQKVVVSVVSGSVSFYESVHQKKLTLVAGQQADYLNGTLHKATIQNPNFLSWRTGVLTFQDTPLSVVVDDINKHYNEHLVLETTKLATCTLTSTFEGQTFGQVVEELQLVLPISILKEGNKTIISGEGCSSSK</sequence>
<keyword evidence="1" id="KW-0812">Transmembrane</keyword>
<dbReference type="InterPro" id="IPR032508">
    <property type="entry name" value="FecR_C"/>
</dbReference>
<dbReference type="PANTHER" id="PTHR30273">
    <property type="entry name" value="PERIPLASMIC SIGNAL SENSOR AND SIGMA FACTOR ACTIVATOR FECR-RELATED"/>
    <property type="match status" value="1"/>
</dbReference>
<reference evidence="4" key="1">
    <citation type="submission" date="2023-07" db="EMBL/GenBank/DDBJ databases">
        <title>The genome sequence of Rhodocytophaga aerolata KACC 12507.</title>
        <authorList>
            <person name="Zhang X."/>
        </authorList>
    </citation>
    <scope>NUCLEOTIDE SEQUENCE</scope>
    <source>
        <strain evidence="4">KACC 12507</strain>
    </source>
</reference>
<keyword evidence="5" id="KW-1185">Reference proteome</keyword>
<comment type="caution">
    <text evidence="4">The sequence shown here is derived from an EMBL/GenBank/DDBJ whole genome shotgun (WGS) entry which is preliminary data.</text>
</comment>
<dbReference type="Gene3D" id="2.60.120.1440">
    <property type="match status" value="1"/>
</dbReference>
<gene>
    <name evidence="4" type="ORF">Q0590_34590</name>
</gene>
<feature type="domain" description="Protein FecR C-terminal" evidence="3">
    <location>
        <begin position="264"/>
        <end position="331"/>
    </location>
</feature>
<accession>A0ABT8RH79</accession>
<dbReference type="PIRSF" id="PIRSF018266">
    <property type="entry name" value="FecR"/>
    <property type="match status" value="1"/>
</dbReference>
<proteinExistence type="predicted"/>
<dbReference type="Pfam" id="PF04773">
    <property type="entry name" value="FecR"/>
    <property type="match status" value="1"/>
</dbReference>
<protein>
    <submittedName>
        <fullName evidence="4">FecR domain-containing protein</fullName>
    </submittedName>
</protein>
<dbReference type="Pfam" id="PF16344">
    <property type="entry name" value="FecR_C"/>
    <property type="match status" value="1"/>
</dbReference>
<organism evidence="4 5">
    <name type="scientific">Rhodocytophaga aerolata</name>
    <dbReference type="NCBI Taxonomy" id="455078"/>
    <lineage>
        <taxon>Bacteria</taxon>
        <taxon>Pseudomonadati</taxon>
        <taxon>Bacteroidota</taxon>
        <taxon>Cytophagia</taxon>
        <taxon>Cytophagales</taxon>
        <taxon>Rhodocytophagaceae</taxon>
        <taxon>Rhodocytophaga</taxon>
    </lineage>
</organism>
<dbReference type="Gene3D" id="3.55.50.30">
    <property type="match status" value="1"/>
</dbReference>
<evidence type="ECO:0000313" key="5">
    <source>
        <dbReference type="Proteomes" id="UP001168528"/>
    </source>
</evidence>
<dbReference type="RefSeq" id="WP_302042251.1">
    <property type="nucleotide sequence ID" value="NZ_JAUKPO010000060.1"/>
</dbReference>
<evidence type="ECO:0000313" key="4">
    <source>
        <dbReference type="EMBL" id="MDO1451454.1"/>
    </source>
</evidence>
<evidence type="ECO:0000259" key="2">
    <source>
        <dbReference type="Pfam" id="PF04773"/>
    </source>
</evidence>
<dbReference type="InterPro" id="IPR006860">
    <property type="entry name" value="FecR"/>
</dbReference>
<evidence type="ECO:0000256" key="1">
    <source>
        <dbReference type="SAM" id="Phobius"/>
    </source>
</evidence>
<feature type="domain" description="FecR protein" evidence="2">
    <location>
        <begin position="133"/>
        <end position="220"/>
    </location>
</feature>
<evidence type="ECO:0000259" key="3">
    <source>
        <dbReference type="Pfam" id="PF16344"/>
    </source>
</evidence>